<feature type="coiled-coil region" evidence="1">
    <location>
        <begin position="40"/>
        <end position="92"/>
    </location>
</feature>
<comment type="caution">
    <text evidence="2">The sequence shown here is derived from an EMBL/GenBank/DDBJ whole genome shotgun (WGS) entry which is preliminary data.</text>
</comment>
<dbReference type="Proteomes" id="UP000266426">
    <property type="component" value="Unassembled WGS sequence"/>
</dbReference>
<keyword evidence="1" id="KW-0175">Coiled coil</keyword>
<gene>
    <name evidence="2" type="ORF">C4541_12805</name>
</gene>
<evidence type="ECO:0000313" key="3">
    <source>
        <dbReference type="Proteomes" id="UP000266426"/>
    </source>
</evidence>
<reference evidence="2 3" key="1">
    <citation type="journal article" date="2017" name="ISME J.">
        <title>Energy and carbon metabolisms in a deep terrestrial subsurface fluid microbial community.</title>
        <authorList>
            <person name="Momper L."/>
            <person name="Jungbluth S.P."/>
            <person name="Lee M.D."/>
            <person name="Amend J.P."/>
        </authorList>
    </citation>
    <scope>NUCLEOTIDE SEQUENCE [LARGE SCALE GENOMIC DNA]</scope>
    <source>
        <strain evidence="2">SURF_26</strain>
    </source>
</reference>
<sequence length="204" mass="24304">MVIDRNLILSIQADDDSVQSVKETLLEQDYNEDNYYKTQYLMLNEQIKVYREDIALLEDEAEKMRTKYEEKIAHLEKQIQFLEKQLREREEKLNKSQFPELIMIEPGKELEVNISYVKTVKMRVSEEFGGYFVGAEYTIYNEYVDVLPDFEVYFYNENGLNVGMDAVERKYTHVQRGEPETLVRGIQMTITDSPPQYFYIKIKK</sequence>
<name>A0A3A4R1S0_9BACT</name>
<accession>A0A3A4R1S0</accession>
<evidence type="ECO:0000313" key="2">
    <source>
        <dbReference type="EMBL" id="RJP56238.1"/>
    </source>
</evidence>
<proteinExistence type="predicted"/>
<dbReference type="EMBL" id="QZJZ01000098">
    <property type="protein sequence ID" value="RJP56238.1"/>
    <property type="molecule type" value="Genomic_DNA"/>
</dbReference>
<evidence type="ECO:0000256" key="1">
    <source>
        <dbReference type="SAM" id="Coils"/>
    </source>
</evidence>
<dbReference type="AlphaFoldDB" id="A0A3A4R1S0"/>
<organism evidence="2 3">
    <name type="scientific">Candidatus Auribacter fodinae</name>
    <dbReference type="NCBI Taxonomy" id="2093366"/>
    <lineage>
        <taxon>Bacteria</taxon>
        <taxon>Pseudomonadati</taxon>
        <taxon>Candidatus Auribacterota</taxon>
        <taxon>Candidatus Auribacteria</taxon>
        <taxon>Candidatus Auribacterales</taxon>
        <taxon>Candidatus Auribacteraceae</taxon>
        <taxon>Candidatus Auribacter</taxon>
    </lineage>
</organism>
<protein>
    <submittedName>
        <fullName evidence="2">Uncharacterized protein</fullName>
    </submittedName>
</protein>